<reference evidence="6 7" key="1">
    <citation type="submission" date="2018-05" db="EMBL/GenBank/DDBJ databases">
        <title>Genomic Encyclopedia of Type Strains, Phase IV (KMG-IV): sequencing the most valuable type-strain genomes for metagenomic binning, comparative biology and taxonomic classification.</title>
        <authorList>
            <person name="Goeker M."/>
        </authorList>
    </citation>
    <scope>NUCLEOTIDE SEQUENCE [LARGE SCALE GENOMIC DNA]</scope>
    <source>
        <strain evidence="6 7">DSM 18773</strain>
    </source>
</reference>
<dbReference type="PROSITE" id="PS52004">
    <property type="entry name" value="KS3_2"/>
    <property type="match status" value="1"/>
</dbReference>
<evidence type="ECO:0000259" key="5">
    <source>
        <dbReference type="PROSITE" id="PS52004"/>
    </source>
</evidence>
<dbReference type="PANTHER" id="PTHR43775:SF37">
    <property type="entry name" value="SI:DKEY-61P9.11"/>
    <property type="match status" value="1"/>
</dbReference>
<keyword evidence="7" id="KW-1185">Reference proteome</keyword>
<dbReference type="GO" id="GO:0005886">
    <property type="term" value="C:plasma membrane"/>
    <property type="evidence" value="ECO:0007669"/>
    <property type="project" value="TreeGrafter"/>
</dbReference>
<comment type="caution">
    <text evidence="6">The sequence shown here is derived from an EMBL/GenBank/DDBJ whole genome shotgun (WGS) entry which is preliminary data.</text>
</comment>
<dbReference type="InterPro" id="IPR018201">
    <property type="entry name" value="Ketoacyl_synth_AS"/>
</dbReference>
<dbReference type="PANTHER" id="PTHR43775">
    <property type="entry name" value="FATTY ACID SYNTHASE"/>
    <property type="match status" value="1"/>
</dbReference>
<dbReference type="Gene3D" id="3.40.47.10">
    <property type="match status" value="1"/>
</dbReference>
<evidence type="ECO:0000256" key="2">
    <source>
        <dbReference type="ARBA" id="ARBA00022553"/>
    </source>
</evidence>
<evidence type="ECO:0000313" key="7">
    <source>
        <dbReference type="Proteomes" id="UP000245634"/>
    </source>
</evidence>
<dbReference type="GO" id="GO:0006633">
    <property type="term" value="P:fatty acid biosynthetic process"/>
    <property type="evidence" value="ECO:0007669"/>
    <property type="project" value="InterPro"/>
</dbReference>
<dbReference type="Pfam" id="PF00550">
    <property type="entry name" value="PP-binding"/>
    <property type="match status" value="1"/>
</dbReference>
<keyword evidence="1" id="KW-0596">Phosphopantetheine</keyword>
<dbReference type="GO" id="GO:0071770">
    <property type="term" value="P:DIM/DIP cell wall layer assembly"/>
    <property type="evidence" value="ECO:0007669"/>
    <property type="project" value="TreeGrafter"/>
</dbReference>
<feature type="domain" description="Ketosynthase family 3 (KS3)" evidence="5">
    <location>
        <begin position="29"/>
        <end position="458"/>
    </location>
</feature>
<dbReference type="EMBL" id="QGGL01000016">
    <property type="protein sequence ID" value="PWK07931.1"/>
    <property type="molecule type" value="Genomic_DNA"/>
</dbReference>
<dbReference type="InterPro" id="IPR014031">
    <property type="entry name" value="Ketoacyl_synth_C"/>
</dbReference>
<dbReference type="Pfam" id="PF02801">
    <property type="entry name" value="Ketoacyl-synt_C"/>
    <property type="match status" value="1"/>
</dbReference>
<dbReference type="SMART" id="SM00825">
    <property type="entry name" value="PKS_KS"/>
    <property type="match status" value="1"/>
</dbReference>
<evidence type="ECO:0000256" key="3">
    <source>
        <dbReference type="ARBA" id="ARBA00022679"/>
    </source>
</evidence>
<dbReference type="Pfam" id="PF00109">
    <property type="entry name" value="ketoacyl-synt"/>
    <property type="match status" value="1"/>
</dbReference>
<dbReference type="InterPro" id="IPR009081">
    <property type="entry name" value="PP-bd_ACP"/>
</dbReference>
<evidence type="ECO:0000259" key="4">
    <source>
        <dbReference type="PROSITE" id="PS50075"/>
    </source>
</evidence>
<dbReference type="AlphaFoldDB" id="A0A316D9A2"/>
<dbReference type="InterPro" id="IPR020841">
    <property type="entry name" value="PKS_Beta-ketoAc_synthase_dom"/>
</dbReference>
<dbReference type="InterPro" id="IPR014030">
    <property type="entry name" value="Ketoacyl_synth_N"/>
</dbReference>
<organism evidence="6 7">
    <name type="scientific">Tumebacillus permanentifrigoris</name>
    <dbReference type="NCBI Taxonomy" id="378543"/>
    <lineage>
        <taxon>Bacteria</taxon>
        <taxon>Bacillati</taxon>
        <taxon>Bacillota</taxon>
        <taxon>Bacilli</taxon>
        <taxon>Bacillales</taxon>
        <taxon>Alicyclobacillaceae</taxon>
        <taxon>Tumebacillus</taxon>
    </lineage>
</organism>
<dbReference type="Gene3D" id="1.10.1200.10">
    <property type="entry name" value="ACP-like"/>
    <property type="match status" value="1"/>
</dbReference>
<dbReference type="PROSITE" id="PS00606">
    <property type="entry name" value="KS3_1"/>
    <property type="match status" value="1"/>
</dbReference>
<sequence length="747" mass="82071">MLQLSDLQLDQLVLDDFEVDLPSPEEIRQRDIAVIGMALRVPMADSVEAFWHNIREGVGCTQSFPIERRRYADRFLDYIGKSPERTYTPGGYLEGIERFDAKFFRMLPTEASLMSPDQRLFLECAWEALEDAGYGGPRAVGTRTGVYVGHVGDLAGYNYRQLIDELDVDPLMRPASVPGNLSGIVASRISYLLDLKGPAMLIDTACSSSLVAVHQACTAIRTGDCEMALAGGVRLNLIPLEQEHAKVGIDSSDGKTRAFDNRSDGTAMGEGVGCVLLKPLEQALQDGDPIYAVIKGSAVNQDGLSAGITFPNAQAQTDVLVRAWKDANIDPSTLSYVEAHGTGTKIGDPIELNGLTRAFARYTDRKQFVGIGSLKSNIGHTYQTAGVVGLIKAALALHHRELPPTLHVQEPNRQIKFVETPFYVNSRRRAWSAGETPRRCGVSSFGFSGTNAHVVLEEAPLREKAPERRVPQLLALSAMTPESLRRLAQRFVETLPASEATWEQVCYTAGLGRAHFSHRIAVVASDKAEAVSALIAWLESGQLVPSTEEMQTVADAYMSGEQVEFQRVYARKRIDFVHLPTYPFDRVCCWVDVPETAQPARNEVAVTAEEFPGSVCTPSNGIVLTGREDNAYTDIERQLADVCYRVLGLAEINIQDSFFDMGGNSILLQIVFGHLQSLYPEQVKLTDLFAHSSIARLAQRLADEPPSPELAVEAERPEHSADDLHRLLDEIAAGRCTIEQALAFLRE</sequence>
<accession>A0A316D9A2</accession>
<dbReference type="Gene3D" id="1.10.1240.100">
    <property type="match status" value="1"/>
</dbReference>
<dbReference type="Proteomes" id="UP000245634">
    <property type="component" value="Unassembled WGS sequence"/>
</dbReference>
<evidence type="ECO:0000256" key="1">
    <source>
        <dbReference type="ARBA" id="ARBA00022450"/>
    </source>
</evidence>
<dbReference type="GO" id="GO:0004315">
    <property type="term" value="F:3-oxoacyl-[acyl-carrier-protein] synthase activity"/>
    <property type="evidence" value="ECO:0007669"/>
    <property type="project" value="InterPro"/>
</dbReference>
<dbReference type="RefSeq" id="WP_109690534.1">
    <property type="nucleotide sequence ID" value="NZ_QGGL01000016.1"/>
</dbReference>
<feature type="domain" description="Carrier" evidence="4">
    <location>
        <begin position="630"/>
        <end position="705"/>
    </location>
</feature>
<dbReference type="Pfam" id="PF22621">
    <property type="entry name" value="CurL-like_PKS_C"/>
    <property type="match status" value="1"/>
</dbReference>
<dbReference type="SUPFAM" id="SSF53901">
    <property type="entry name" value="Thiolase-like"/>
    <property type="match status" value="1"/>
</dbReference>
<dbReference type="PROSITE" id="PS50075">
    <property type="entry name" value="CARRIER"/>
    <property type="match status" value="1"/>
</dbReference>
<keyword evidence="2" id="KW-0597">Phosphoprotein</keyword>
<proteinExistence type="predicted"/>
<dbReference type="InterPro" id="IPR016039">
    <property type="entry name" value="Thiolase-like"/>
</dbReference>
<dbReference type="CDD" id="cd00833">
    <property type="entry name" value="PKS"/>
    <property type="match status" value="1"/>
</dbReference>
<name>A0A316D9A2_9BACL</name>
<dbReference type="GO" id="GO:0004312">
    <property type="term" value="F:fatty acid synthase activity"/>
    <property type="evidence" value="ECO:0007669"/>
    <property type="project" value="TreeGrafter"/>
</dbReference>
<dbReference type="OrthoDB" id="9765680at2"/>
<dbReference type="GO" id="GO:0005737">
    <property type="term" value="C:cytoplasm"/>
    <property type="evidence" value="ECO:0007669"/>
    <property type="project" value="TreeGrafter"/>
</dbReference>
<keyword evidence="3" id="KW-0808">Transferase</keyword>
<dbReference type="SUPFAM" id="SSF47336">
    <property type="entry name" value="ACP-like"/>
    <property type="match status" value="1"/>
</dbReference>
<gene>
    <name evidence="6" type="ORF">C7459_11690</name>
</gene>
<dbReference type="InterPro" id="IPR036736">
    <property type="entry name" value="ACP-like_sf"/>
</dbReference>
<protein>
    <submittedName>
        <fullName evidence="6">Phosphopantetheine binding protein</fullName>
    </submittedName>
</protein>
<dbReference type="InterPro" id="IPR050091">
    <property type="entry name" value="PKS_NRPS_Biosynth_Enz"/>
</dbReference>
<evidence type="ECO:0000313" key="6">
    <source>
        <dbReference type="EMBL" id="PWK07931.1"/>
    </source>
</evidence>